<dbReference type="OrthoDB" id="1490620at2"/>
<evidence type="ECO:0000313" key="2">
    <source>
        <dbReference type="Proteomes" id="UP000199021"/>
    </source>
</evidence>
<evidence type="ECO:0000313" key="1">
    <source>
        <dbReference type="EMBL" id="SEQ53326.1"/>
    </source>
</evidence>
<dbReference type="Pfam" id="PF20113">
    <property type="entry name" value="DUF6503"/>
    <property type="match status" value="1"/>
</dbReference>
<protein>
    <recommendedName>
        <fullName evidence="3">Outer membrane lipoprotein-sorting protein</fullName>
    </recommendedName>
</protein>
<accession>A0A1H9GT76</accession>
<name>A0A1H9GT76_9BACT</name>
<dbReference type="STRING" id="478744.SAMN05444359_11199"/>
<organism evidence="1 2">
    <name type="scientific">Neolewinella agarilytica</name>
    <dbReference type="NCBI Taxonomy" id="478744"/>
    <lineage>
        <taxon>Bacteria</taxon>
        <taxon>Pseudomonadati</taxon>
        <taxon>Bacteroidota</taxon>
        <taxon>Saprospiria</taxon>
        <taxon>Saprospirales</taxon>
        <taxon>Lewinellaceae</taxon>
        <taxon>Neolewinella</taxon>
    </lineage>
</organism>
<dbReference type="PROSITE" id="PS51257">
    <property type="entry name" value="PROKAR_LIPOPROTEIN"/>
    <property type="match status" value="1"/>
</dbReference>
<dbReference type="Proteomes" id="UP000199021">
    <property type="component" value="Unassembled WGS sequence"/>
</dbReference>
<dbReference type="InterPro" id="IPR045444">
    <property type="entry name" value="DUF6503"/>
</dbReference>
<sequence length="273" mass="31761">MKIQFLTPLFLSGLFAACSSGEQARLAPAPTPTPEYQNKGHQLVATMVEKVGDYSMLNGKKDVVYTYTYQTPDGKKDVSTEKYIFDKELSYARYEQHERTLPQLTGLIEQGYDGTEFWLKHDGKELTDEEYMKRVRFNRPTNFYWFAMMQKLLDPGLVYEYIGEKAVDGQDYDIVKVTFSDQPEKPTDIYQLYINKETSLVDQFLFTVADFGVMEAPFLMKVTYEEIDGMLIPTQRKYKPSTWEATVSDEPWITVNWTNIKFSNQLSNQDFKK</sequence>
<keyword evidence="2" id="KW-1185">Reference proteome</keyword>
<evidence type="ECO:0008006" key="3">
    <source>
        <dbReference type="Google" id="ProtNLM"/>
    </source>
</evidence>
<dbReference type="AlphaFoldDB" id="A0A1H9GT76"/>
<gene>
    <name evidence="1" type="ORF">SAMN05444359_11199</name>
</gene>
<dbReference type="EMBL" id="FOFB01000011">
    <property type="protein sequence ID" value="SEQ53326.1"/>
    <property type="molecule type" value="Genomic_DNA"/>
</dbReference>
<dbReference type="InParanoid" id="A0A1H9GT76"/>
<proteinExistence type="predicted"/>
<dbReference type="RefSeq" id="WP_090168475.1">
    <property type="nucleotide sequence ID" value="NZ_FOFB01000011.1"/>
</dbReference>
<reference evidence="2" key="1">
    <citation type="submission" date="2016-10" db="EMBL/GenBank/DDBJ databases">
        <authorList>
            <person name="Varghese N."/>
            <person name="Submissions S."/>
        </authorList>
    </citation>
    <scope>NUCLEOTIDE SEQUENCE [LARGE SCALE GENOMIC DNA]</scope>
    <source>
        <strain evidence="2">DSM 24740</strain>
    </source>
</reference>